<sequence>MDTWTNVHVATAHTPEEAAQRRADSTRPLDTLGVQVASGSLARKAATSDSPA</sequence>
<dbReference type="EMBL" id="BMVN01000122">
    <property type="protein sequence ID" value="GHA77317.1"/>
    <property type="molecule type" value="Genomic_DNA"/>
</dbReference>
<feature type="region of interest" description="Disordered" evidence="1">
    <location>
        <begin position="1"/>
        <end position="28"/>
    </location>
</feature>
<evidence type="ECO:0000313" key="2">
    <source>
        <dbReference type="EMBL" id="GHA77317.1"/>
    </source>
</evidence>
<reference evidence="3" key="1">
    <citation type="journal article" date="2019" name="Int. J. Syst. Evol. Microbiol.">
        <title>The Global Catalogue of Microorganisms (GCM) 10K type strain sequencing project: providing services to taxonomists for standard genome sequencing and annotation.</title>
        <authorList>
            <consortium name="The Broad Institute Genomics Platform"/>
            <consortium name="The Broad Institute Genome Sequencing Center for Infectious Disease"/>
            <person name="Wu L."/>
            <person name="Ma J."/>
        </authorList>
    </citation>
    <scope>NUCLEOTIDE SEQUENCE [LARGE SCALE GENOMIC DNA]</scope>
    <source>
        <strain evidence="3">JCM 4733</strain>
    </source>
</reference>
<organism evidence="2 3">
    <name type="scientific">Streptomyces canarius</name>
    <dbReference type="NCBI Taxonomy" id="285453"/>
    <lineage>
        <taxon>Bacteria</taxon>
        <taxon>Bacillati</taxon>
        <taxon>Actinomycetota</taxon>
        <taxon>Actinomycetes</taxon>
        <taxon>Kitasatosporales</taxon>
        <taxon>Streptomycetaceae</taxon>
        <taxon>Streptomyces</taxon>
    </lineage>
</organism>
<proteinExistence type="predicted"/>
<evidence type="ECO:0000256" key="1">
    <source>
        <dbReference type="SAM" id="MobiDB-lite"/>
    </source>
</evidence>
<comment type="caution">
    <text evidence="2">The sequence shown here is derived from an EMBL/GenBank/DDBJ whole genome shotgun (WGS) entry which is preliminary data.</text>
</comment>
<name>A0ABQ3DC77_9ACTN</name>
<dbReference type="Proteomes" id="UP000653644">
    <property type="component" value="Unassembled WGS sequence"/>
</dbReference>
<accession>A0ABQ3DC77</accession>
<protein>
    <submittedName>
        <fullName evidence="2">Uncharacterized protein</fullName>
    </submittedName>
</protein>
<feature type="compositionally biased region" description="Basic and acidic residues" evidence="1">
    <location>
        <begin position="14"/>
        <end position="27"/>
    </location>
</feature>
<gene>
    <name evidence="2" type="ORF">GCM10010345_93800</name>
</gene>
<evidence type="ECO:0000313" key="3">
    <source>
        <dbReference type="Proteomes" id="UP000653644"/>
    </source>
</evidence>
<keyword evidence="3" id="KW-1185">Reference proteome</keyword>